<feature type="chain" id="PRO_5038483527" evidence="9">
    <location>
        <begin position="20"/>
        <end position="424"/>
    </location>
</feature>
<evidence type="ECO:0000256" key="1">
    <source>
        <dbReference type="ARBA" id="ARBA00004442"/>
    </source>
</evidence>
<sequence length="424" mass="47897">MKRLIIILFTCFSVSAAYALSLDSCQAMAKRNYPLVKQYGIIEKLEKVNVSSALRAWIPQLGFMAEAAYNSDVPALPQEFSDIINEFYEVKGLSKDQYKVALQLNQQIWDGGLASANKKIAKAEAEVNKLTVEKEMESLAKQVNGIYFTILMLESQRQTLNYADTLLQGTLANVESCVGNGVALQSDLDNVALEMLDLEQKKIELDHSVVAARQILSIMTGEDMASVELEVPEIPDVDYSVNNRAELRLFDAKVAQAEARRGLVNASVIPQLGLYAQGFWGRPGLNLFDDMIYDEFSWNYIVGVRLQWNISGFYNYRNNMDKIDFAVQSAEVERDAFKFGSDMETAKIRQEIEKMRKLRESDDKIVALRQSVRKASESKYANGVITINDLLRDITNENNAVATRTYRQLQLIKNIYDLKATLNQ</sequence>
<evidence type="ECO:0000313" key="11">
    <source>
        <dbReference type="Proteomes" id="UP000823637"/>
    </source>
</evidence>
<feature type="coiled-coil region" evidence="8">
    <location>
        <begin position="113"/>
        <end position="142"/>
    </location>
</feature>
<evidence type="ECO:0000256" key="2">
    <source>
        <dbReference type="ARBA" id="ARBA00007613"/>
    </source>
</evidence>
<comment type="subcellular location">
    <subcellularLocation>
        <location evidence="1">Cell outer membrane</location>
    </subcellularLocation>
</comment>
<evidence type="ECO:0000256" key="8">
    <source>
        <dbReference type="SAM" id="Coils"/>
    </source>
</evidence>
<gene>
    <name evidence="10" type="ORF">IAC32_02755</name>
</gene>
<keyword evidence="6" id="KW-0472">Membrane</keyword>
<dbReference type="AlphaFoldDB" id="A0A9D9EK60"/>
<dbReference type="PANTHER" id="PTHR30026">
    <property type="entry name" value="OUTER MEMBRANE PROTEIN TOLC"/>
    <property type="match status" value="1"/>
</dbReference>
<keyword evidence="4" id="KW-1134">Transmembrane beta strand</keyword>
<dbReference type="InterPro" id="IPR003423">
    <property type="entry name" value="OMP_efflux"/>
</dbReference>
<accession>A0A9D9EK60</accession>
<keyword evidence="7" id="KW-0998">Cell outer membrane</keyword>
<comment type="similarity">
    <text evidence="2">Belongs to the outer membrane factor (OMF) (TC 1.B.17) family.</text>
</comment>
<dbReference type="GO" id="GO:0009279">
    <property type="term" value="C:cell outer membrane"/>
    <property type="evidence" value="ECO:0007669"/>
    <property type="project" value="UniProtKB-SubCell"/>
</dbReference>
<dbReference type="InterPro" id="IPR051906">
    <property type="entry name" value="TolC-like"/>
</dbReference>
<keyword evidence="3" id="KW-0813">Transport</keyword>
<reference evidence="10" key="2">
    <citation type="journal article" date="2021" name="PeerJ">
        <title>Extensive microbial diversity within the chicken gut microbiome revealed by metagenomics and culture.</title>
        <authorList>
            <person name="Gilroy R."/>
            <person name="Ravi A."/>
            <person name="Getino M."/>
            <person name="Pursley I."/>
            <person name="Horton D.L."/>
            <person name="Alikhan N.F."/>
            <person name="Baker D."/>
            <person name="Gharbi K."/>
            <person name="Hall N."/>
            <person name="Watson M."/>
            <person name="Adriaenssens E.M."/>
            <person name="Foster-Nyarko E."/>
            <person name="Jarju S."/>
            <person name="Secka A."/>
            <person name="Antonio M."/>
            <person name="Oren A."/>
            <person name="Chaudhuri R.R."/>
            <person name="La Ragione R."/>
            <person name="Hildebrand F."/>
            <person name="Pallen M.J."/>
        </authorList>
    </citation>
    <scope>NUCLEOTIDE SEQUENCE</scope>
    <source>
        <strain evidence="10">D3-1215</strain>
    </source>
</reference>
<evidence type="ECO:0000256" key="5">
    <source>
        <dbReference type="ARBA" id="ARBA00022692"/>
    </source>
</evidence>
<protein>
    <submittedName>
        <fullName evidence="10">TolC family protein</fullName>
    </submittedName>
</protein>
<name>A0A9D9EK60_9BACT</name>
<evidence type="ECO:0000256" key="9">
    <source>
        <dbReference type="SAM" id="SignalP"/>
    </source>
</evidence>
<comment type="caution">
    <text evidence="10">The sequence shown here is derived from an EMBL/GenBank/DDBJ whole genome shotgun (WGS) entry which is preliminary data.</text>
</comment>
<keyword evidence="9" id="KW-0732">Signal</keyword>
<proteinExistence type="inferred from homology"/>
<dbReference type="GO" id="GO:1990281">
    <property type="term" value="C:efflux pump complex"/>
    <property type="evidence" value="ECO:0007669"/>
    <property type="project" value="TreeGrafter"/>
</dbReference>
<keyword evidence="5" id="KW-0812">Transmembrane</keyword>
<dbReference type="Pfam" id="PF02321">
    <property type="entry name" value="OEP"/>
    <property type="match status" value="1"/>
</dbReference>
<evidence type="ECO:0000313" key="10">
    <source>
        <dbReference type="EMBL" id="MBO8446649.1"/>
    </source>
</evidence>
<evidence type="ECO:0000256" key="4">
    <source>
        <dbReference type="ARBA" id="ARBA00022452"/>
    </source>
</evidence>
<evidence type="ECO:0000256" key="7">
    <source>
        <dbReference type="ARBA" id="ARBA00023237"/>
    </source>
</evidence>
<dbReference type="GO" id="GO:0015562">
    <property type="term" value="F:efflux transmembrane transporter activity"/>
    <property type="evidence" value="ECO:0007669"/>
    <property type="project" value="InterPro"/>
</dbReference>
<evidence type="ECO:0000256" key="3">
    <source>
        <dbReference type="ARBA" id="ARBA00022448"/>
    </source>
</evidence>
<dbReference type="SUPFAM" id="SSF56954">
    <property type="entry name" value="Outer membrane efflux proteins (OEP)"/>
    <property type="match status" value="1"/>
</dbReference>
<reference evidence="10" key="1">
    <citation type="submission" date="2020-10" db="EMBL/GenBank/DDBJ databases">
        <authorList>
            <person name="Gilroy R."/>
        </authorList>
    </citation>
    <scope>NUCLEOTIDE SEQUENCE</scope>
    <source>
        <strain evidence="10">D3-1215</strain>
    </source>
</reference>
<dbReference type="EMBL" id="JADIMR010000038">
    <property type="protein sequence ID" value="MBO8446649.1"/>
    <property type="molecule type" value="Genomic_DNA"/>
</dbReference>
<organism evidence="10 11">
    <name type="scientific">Candidatus Enterocola intestinipullorum</name>
    <dbReference type="NCBI Taxonomy" id="2840783"/>
    <lineage>
        <taxon>Bacteria</taxon>
        <taxon>Pseudomonadati</taxon>
        <taxon>Bacteroidota</taxon>
        <taxon>Bacteroidia</taxon>
        <taxon>Bacteroidales</taxon>
        <taxon>Candidatus Enterocola</taxon>
    </lineage>
</organism>
<keyword evidence="8" id="KW-0175">Coiled coil</keyword>
<feature type="signal peptide" evidence="9">
    <location>
        <begin position="1"/>
        <end position="19"/>
    </location>
</feature>
<dbReference type="Proteomes" id="UP000823637">
    <property type="component" value="Unassembled WGS sequence"/>
</dbReference>
<dbReference type="GO" id="GO:0015288">
    <property type="term" value="F:porin activity"/>
    <property type="evidence" value="ECO:0007669"/>
    <property type="project" value="TreeGrafter"/>
</dbReference>
<evidence type="ECO:0000256" key="6">
    <source>
        <dbReference type="ARBA" id="ARBA00023136"/>
    </source>
</evidence>
<dbReference type="Gene3D" id="1.20.1600.10">
    <property type="entry name" value="Outer membrane efflux proteins (OEP)"/>
    <property type="match status" value="1"/>
</dbReference>
<dbReference type="PANTHER" id="PTHR30026:SF20">
    <property type="entry name" value="OUTER MEMBRANE PROTEIN TOLC"/>
    <property type="match status" value="1"/>
</dbReference>